<keyword evidence="4" id="KW-0326">Glycosidase</keyword>
<evidence type="ECO:0000313" key="8">
    <source>
        <dbReference type="EMBL" id="PJI93577.1"/>
    </source>
</evidence>
<dbReference type="PANTHER" id="PTHR11069:SF23">
    <property type="entry name" value="LYSOSOMAL ACID GLUCOSYLCERAMIDASE"/>
    <property type="match status" value="1"/>
</dbReference>
<dbReference type="GO" id="GO:0004348">
    <property type="term" value="F:glucosylceramidase activity"/>
    <property type="evidence" value="ECO:0007669"/>
    <property type="project" value="InterPro"/>
</dbReference>
<dbReference type="RefSeq" id="WP_100349245.1">
    <property type="nucleotide sequence ID" value="NZ_PGTZ01000007.1"/>
</dbReference>
<feature type="signal peptide" evidence="5">
    <location>
        <begin position="1"/>
        <end position="37"/>
    </location>
</feature>
<dbReference type="Pfam" id="PF02055">
    <property type="entry name" value="Glyco_hydro_30"/>
    <property type="match status" value="1"/>
</dbReference>
<dbReference type="AlphaFoldDB" id="A0A2M8WRK6"/>
<comment type="similarity">
    <text evidence="1 4">Belongs to the glycosyl hydrolase 30 family.</text>
</comment>
<dbReference type="OrthoDB" id="9806701at2"/>
<protein>
    <submittedName>
        <fullName evidence="8">Glucosylceramidase</fullName>
    </submittedName>
</protein>
<evidence type="ECO:0000259" key="7">
    <source>
        <dbReference type="Pfam" id="PF17189"/>
    </source>
</evidence>
<dbReference type="GO" id="GO:0006680">
    <property type="term" value="P:glucosylceramide catabolic process"/>
    <property type="evidence" value="ECO:0007669"/>
    <property type="project" value="TreeGrafter"/>
</dbReference>
<sequence>MLSLGSTRTTRRLFAAGAALAAASLPLVGATAGQALAAPERAPSTGSGPVTASVVVPGGAPQVSRLALDGTATTRADRPAARSALGAAPGYVTGTTVAVDPAIRLQTVTGFGASLTDSSAYDLSLLPAADRDAVMTRLFDPVRGAGLSLLRQPIGASDLAREIYSYDDMPAGRTDYGLKHFSIAHDEAQILPLLRQAKTLNPDLTVVASPWSPPGWMKTSGSMIDGRLTDTPRTYRAYAAYLVKFLQAYRDAGVDVDYLTVQNEPQALERSDYPGTNLDVAQEAKVIAQLGPAIKKAGLRTKILGFDHNWGVHPWDAGRLEQENGDPEANYPLKLLGTSAARWIAGTAYHCYYGDPAVQSTMKALHPDKEILETECEGLNLTRAMGTLQNWGQSLTAWNLALDENHGPFVGGCKTCTGLVTVDATTKKVTYNERFYLLSAFSSFVRPGAHRVSSTSVNNIDGQTAQVDSVAFRNPDGSTAVVVRNLSSTEPQRFAVREGSTQFTATLPAGAYATYSWDAR</sequence>
<proteinExistence type="inferred from homology"/>
<evidence type="ECO:0000256" key="5">
    <source>
        <dbReference type="SAM" id="SignalP"/>
    </source>
</evidence>
<dbReference type="InterPro" id="IPR033453">
    <property type="entry name" value="Glyco_hydro_30_TIM-barrel"/>
</dbReference>
<dbReference type="Pfam" id="PF17189">
    <property type="entry name" value="Glyco_hydro_30C"/>
    <property type="match status" value="1"/>
</dbReference>
<evidence type="ECO:0000259" key="6">
    <source>
        <dbReference type="Pfam" id="PF02055"/>
    </source>
</evidence>
<feature type="domain" description="Glycosyl hydrolase family 30 TIM-barrel" evidence="6">
    <location>
        <begin position="108"/>
        <end position="445"/>
    </location>
</feature>
<comment type="caution">
    <text evidence="8">The sequence shown here is derived from an EMBL/GenBank/DDBJ whole genome shotgun (WGS) entry which is preliminary data.</text>
</comment>
<dbReference type="Proteomes" id="UP000231586">
    <property type="component" value="Unassembled WGS sequence"/>
</dbReference>
<dbReference type="Gene3D" id="3.20.20.80">
    <property type="entry name" value="Glycosidases"/>
    <property type="match status" value="1"/>
</dbReference>
<dbReference type="SUPFAM" id="SSF51445">
    <property type="entry name" value="(Trans)glycosidases"/>
    <property type="match status" value="1"/>
</dbReference>
<keyword evidence="2 5" id="KW-0732">Signal</keyword>
<evidence type="ECO:0000313" key="9">
    <source>
        <dbReference type="Proteomes" id="UP000231586"/>
    </source>
</evidence>
<dbReference type="PANTHER" id="PTHR11069">
    <property type="entry name" value="GLUCOSYLCERAMIDASE"/>
    <property type="match status" value="1"/>
</dbReference>
<name>A0A2M8WRK6_9MICO</name>
<keyword evidence="3 4" id="KW-0378">Hydrolase</keyword>
<keyword evidence="9" id="KW-1185">Reference proteome</keyword>
<dbReference type="InterPro" id="IPR033452">
    <property type="entry name" value="GH30_C"/>
</dbReference>
<dbReference type="GO" id="GO:0016020">
    <property type="term" value="C:membrane"/>
    <property type="evidence" value="ECO:0007669"/>
    <property type="project" value="GOC"/>
</dbReference>
<evidence type="ECO:0000256" key="1">
    <source>
        <dbReference type="ARBA" id="ARBA00005382"/>
    </source>
</evidence>
<organism evidence="8 9">
    <name type="scientific">Luteimicrobium subarcticum</name>
    <dbReference type="NCBI Taxonomy" id="620910"/>
    <lineage>
        <taxon>Bacteria</taxon>
        <taxon>Bacillati</taxon>
        <taxon>Actinomycetota</taxon>
        <taxon>Actinomycetes</taxon>
        <taxon>Micrococcales</taxon>
        <taxon>Luteimicrobium</taxon>
    </lineage>
</organism>
<dbReference type="InterPro" id="IPR013780">
    <property type="entry name" value="Glyco_hydro_b"/>
</dbReference>
<dbReference type="Gene3D" id="2.60.40.1180">
    <property type="entry name" value="Golgi alpha-mannosidase II"/>
    <property type="match status" value="1"/>
</dbReference>
<evidence type="ECO:0000256" key="4">
    <source>
        <dbReference type="RuleBase" id="RU361188"/>
    </source>
</evidence>
<feature type="domain" description="Glycosyl hydrolase family 30 beta sandwich" evidence="7">
    <location>
        <begin position="448"/>
        <end position="515"/>
    </location>
</feature>
<reference evidence="8 9" key="1">
    <citation type="submission" date="2017-11" db="EMBL/GenBank/DDBJ databases">
        <title>Genomic Encyclopedia of Archaeal and Bacterial Type Strains, Phase II (KMG-II): From Individual Species to Whole Genera.</title>
        <authorList>
            <person name="Goeker M."/>
        </authorList>
    </citation>
    <scope>NUCLEOTIDE SEQUENCE [LARGE SCALE GENOMIC DNA]</scope>
    <source>
        <strain evidence="8 9">DSM 22413</strain>
    </source>
</reference>
<dbReference type="EMBL" id="PGTZ01000007">
    <property type="protein sequence ID" value="PJI93577.1"/>
    <property type="molecule type" value="Genomic_DNA"/>
</dbReference>
<feature type="chain" id="PRO_5014883289" evidence="5">
    <location>
        <begin position="38"/>
        <end position="520"/>
    </location>
</feature>
<dbReference type="InterPro" id="IPR006311">
    <property type="entry name" value="TAT_signal"/>
</dbReference>
<dbReference type="PRINTS" id="PR00843">
    <property type="entry name" value="GLHYDRLASE30"/>
</dbReference>
<gene>
    <name evidence="8" type="ORF">CLV34_1048</name>
</gene>
<dbReference type="PROSITE" id="PS51318">
    <property type="entry name" value="TAT"/>
    <property type="match status" value="1"/>
</dbReference>
<evidence type="ECO:0000256" key="3">
    <source>
        <dbReference type="ARBA" id="ARBA00022801"/>
    </source>
</evidence>
<dbReference type="InterPro" id="IPR001139">
    <property type="entry name" value="Glyco_hydro_30"/>
</dbReference>
<accession>A0A2M8WRK6</accession>
<dbReference type="InterPro" id="IPR017853">
    <property type="entry name" value="GH"/>
</dbReference>
<evidence type="ECO:0000256" key="2">
    <source>
        <dbReference type="ARBA" id="ARBA00022729"/>
    </source>
</evidence>